<feature type="transmembrane region" description="Helical" evidence="1">
    <location>
        <begin position="38"/>
        <end position="60"/>
    </location>
</feature>
<dbReference type="EMBL" id="JAVRAA010000025">
    <property type="protein sequence ID" value="MDT0340610.1"/>
    <property type="molecule type" value="Genomic_DNA"/>
</dbReference>
<keyword evidence="1" id="KW-1133">Transmembrane helix</keyword>
<dbReference type="RefSeq" id="WP_310839037.1">
    <property type="nucleotide sequence ID" value="NZ_JAVLSM010000024.1"/>
</dbReference>
<evidence type="ECO:0000313" key="2">
    <source>
        <dbReference type="EMBL" id="MDT0340610.1"/>
    </source>
</evidence>
<organism evidence="2">
    <name type="scientific">Herbaspirillum huttiense subsp. nephrolepidis</name>
    <dbReference type="NCBI Taxonomy" id="3075126"/>
    <lineage>
        <taxon>Bacteria</taxon>
        <taxon>Pseudomonadati</taxon>
        <taxon>Pseudomonadota</taxon>
        <taxon>Betaproteobacteria</taxon>
        <taxon>Burkholderiales</taxon>
        <taxon>Oxalobacteraceae</taxon>
        <taxon>Herbaspirillum</taxon>
    </lineage>
</organism>
<keyword evidence="1" id="KW-0812">Transmembrane</keyword>
<accession>A0AAE4GG85</accession>
<keyword evidence="1" id="KW-0472">Membrane</keyword>
<name>A0AAE4GG85_9BURK</name>
<feature type="transmembrane region" description="Helical" evidence="1">
    <location>
        <begin position="66"/>
        <end position="84"/>
    </location>
</feature>
<proteinExistence type="predicted"/>
<sequence length="98" mass="10641">MNHYLLIINLVAAGLILVRALCALNEMTPGAEHHTDRLFCSVLATGAVAVLLGPLYGYTSPQTGEVAMNAGFAGLYAVPWLYVATRDRLKGRIPWTLR</sequence>
<comment type="caution">
    <text evidence="2">The sequence shown here is derived from an EMBL/GenBank/DDBJ whole genome shotgun (WGS) entry which is preliminary data.</text>
</comment>
<evidence type="ECO:0000256" key="1">
    <source>
        <dbReference type="SAM" id="Phobius"/>
    </source>
</evidence>
<dbReference type="AlphaFoldDB" id="A0AAE4GG85"/>
<gene>
    <name evidence="2" type="ORF">RJN63_27520</name>
</gene>
<reference evidence="2" key="1">
    <citation type="submission" date="2023-02" db="EMBL/GenBank/DDBJ databases">
        <title>Description of Herbaspirillum huttiense subsp. nephrolepsisexaltata and Herbaspirillum huttiense subsp. lycopersicon.</title>
        <authorList>
            <person name="Poudel M."/>
            <person name="Sharma A."/>
            <person name="Goss E."/>
            <person name="Tapia J.H."/>
            <person name="Harmon C.M."/>
            <person name="Jones J.B."/>
        </authorList>
    </citation>
    <scope>NUCLEOTIDE SEQUENCE</scope>
    <source>
        <strain evidence="2">NC40101</strain>
    </source>
</reference>
<protein>
    <submittedName>
        <fullName evidence="2">Uncharacterized protein</fullName>
    </submittedName>
</protein>
<feature type="transmembrane region" description="Helical" evidence="1">
    <location>
        <begin position="6"/>
        <end position="26"/>
    </location>
</feature>